<protein>
    <submittedName>
        <fullName evidence="3">Uncharacterized protein</fullName>
    </submittedName>
</protein>
<gene>
    <name evidence="3" type="ORF">PoB_000633800</name>
</gene>
<feature type="transmembrane region" description="Helical" evidence="2">
    <location>
        <begin position="74"/>
        <end position="96"/>
    </location>
</feature>
<comment type="caution">
    <text evidence="3">The sequence shown here is derived from an EMBL/GenBank/DDBJ whole genome shotgun (WGS) entry which is preliminary data.</text>
</comment>
<keyword evidence="2" id="KW-1133">Transmembrane helix</keyword>
<evidence type="ECO:0000313" key="4">
    <source>
        <dbReference type="Proteomes" id="UP000735302"/>
    </source>
</evidence>
<name>A0AAV3YBF8_9GAST</name>
<feature type="region of interest" description="Disordered" evidence="1">
    <location>
        <begin position="34"/>
        <end position="71"/>
    </location>
</feature>
<dbReference type="Proteomes" id="UP000735302">
    <property type="component" value="Unassembled WGS sequence"/>
</dbReference>
<proteinExistence type="predicted"/>
<keyword evidence="2" id="KW-0812">Transmembrane</keyword>
<sequence length="112" mass="12639">MAYVHTKLHCYGAEKKQQNEPDLLKATDKEEDWSLKMGKETLQLSDDDDEDDDDDNDDDEDDDDDDDDDDNDDVVVVVVVFVIVVVVVVVIVVIVVKKRMSCGDDCNVQEMG</sequence>
<keyword evidence="2" id="KW-0472">Membrane</keyword>
<keyword evidence="4" id="KW-1185">Reference proteome</keyword>
<feature type="compositionally biased region" description="Acidic residues" evidence="1">
    <location>
        <begin position="45"/>
        <end position="71"/>
    </location>
</feature>
<evidence type="ECO:0000256" key="1">
    <source>
        <dbReference type="SAM" id="MobiDB-lite"/>
    </source>
</evidence>
<evidence type="ECO:0000313" key="3">
    <source>
        <dbReference type="EMBL" id="GFN79832.1"/>
    </source>
</evidence>
<reference evidence="3 4" key="1">
    <citation type="journal article" date="2021" name="Elife">
        <title>Chloroplast acquisition without the gene transfer in kleptoplastic sea slugs, Plakobranchus ocellatus.</title>
        <authorList>
            <person name="Maeda T."/>
            <person name="Takahashi S."/>
            <person name="Yoshida T."/>
            <person name="Shimamura S."/>
            <person name="Takaki Y."/>
            <person name="Nagai Y."/>
            <person name="Toyoda A."/>
            <person name="Suzuki Y."/>
            <person name="Arimoto A."/>
            <person name="Ishii H."/>
            <person name="Satoh N."/>
            <person name="Nishiyama T."/>
            <person name="Hasebe M."/>
            <person name="Maruyama T."/>
            <person name="Minagawa J."/>
            <person name="Obokata J."/>
            <person name="Shigenobu S."/>
        </authorList>
    </citation>
    <scope>NUCLEOTIDE SEQUENCE [LARGE SCALE GENOMIC DNA]</scope>
</reference>
<organism evidence="3 4">
    <name type="scientific">Plakobranchus ocellatus</name>
    <dbReference type="NCBI Taxonomy" id="259542"/>
    <lineage>
        <taxon>Eukaryota</taxon>
        <taxon>Metazoa</taxon>
        <taxon>Spiralia</taxon>
        <taxon>Lophotrochozoa</taxon>
        <taxon>Mollusca</taxon>
        <taxon>Gastropoda</taxon>
        <taxon>Heterobranchia</taxon>
        <taxon>Euthyneura</taxon>
        <taxon>Panpulmonata</taxon>
        <taxon>Sacoglossa</taxon>
        <taxon>Placobranchoidea</taxon>
        <taxon>Plakobranchidae</taxon>
        <taxon>Plakobranchus</taxon>
    </lineage>
</organism>
<accession>A0AAV3YBF8</accession>
<dbReference type="EMBL" id="BLXT01000744">
    <property type="protein sequence ID" value="GFN79832.1"/>
    <property type="molecule type" value="Genomic_DNA"/>
</dbReference>
<evidence type="ECO:0000256" key="2">
    <source>
        <dbReference type="SAM" id="Phobius"/>
    </source>
</evidence>
<dbReference type="AlphaFoldDB" id="A0AAV3YBF8"/>